<dbReference type="Pfam" id="PF00654">
    <property type="entry name" value="Voltage_CLC"/>
    <property type="match status" value="1"/>
</dbReference>
<feature type="transmembrane region" description="Helical" evidence="12">
    <location>
        <begin position="151"/>
        <end position="176"/>
    </location>
</feature>
<feature type="transmembrane region" description="Helical" evidence="12">
    <location>
        <begin position="16"/>
        <end position="39"/>
    </location>
</feature>
<dbReference type="SUPFAM" id="SSF81340">
    <property type="entry name" value="Clc chloride channel"/>
    <property type="match status" value="1"/>
</dbReference>
<evidence type="ECO:0000256" key="3">
    <source>
        <dbReference type="ARBA" id="ARBA00022692"/>
    </source>
</evidence>
<evidence type="ECO:0000256" key="12">
    <source>
        <dbReference type="SAM" id="Phobius"/>
    </source>
</evidence>
<name>A0ABT0CA86_THEVL</name>
<dbReference type="PANTHER" id="PTHR43427:SF6">
    <property type="entry name" value="CHLORIDE CHANNEL PROTEIN CLC-E"/>
    <property type="match status" value="1"/>
</dbReference>
<gene>
    <name evidence="14" type="ORF">JX360_07235</name>
</gene>
<dbReference type="EMBL" id="JAFIRA010000014">
    <property type="protein sequence ID" value="MCJ2542701.1"/>
    <property type="molecule type" value="Genomic_DNA"/>
</dbReference>
<accession>A0ABT0CA86</accession>
<sequence>MNSVSDPRLRLSSENLLLLLAAGVGLGTGLLVIGFRYLIGWFRHLLQDTLVDSLLPLGSWVLALAPMLGGVLISALWVAVPLPSFSLSSLVSPARPLAPRPWWIPLKLLAAAISLGAGASLGPEAPSVESGGLLGSLLGQNLNLSRERVQLLVAAGAAAGLAAGFNAPIAGVFLALELALSRSFTTSAVSVVVLAAVVSALIAQVGLGAQPAFLLPAITQPAFVLPAYEVQGLLEVPFYLGLGLLASLVSIALSYSLEWGKRLFVWGPLAGWPAWSKPILGGWCLGLLGLGIPLGLGVGYETIESILQAVPFSLSQLGLLLLGKLLLSALSVGSGFVGGTFAPALFLGAVLGAGYGQVLSQVLPLISLSPPAAYAMVGMAAVLAASVRAPLTAILLLFEMTRDYHIVLPLMAAVGLSIWLTEQLHPPAVYPSVRLESLRAKGEAGQKAGLTVEEVMVAPSLLLRQDTPVREALDSLVQGKCHSALVVDAQERLRGILTLQDLERALARKESSELAELTVQEVSQAPVLTTFPDEAVVVAAEPMYQYDLRQLPVVSREDPEHIVGLLDRERVLLSQELQSVRQALEPEIPAEEDGIPGPSSDSQPVPQPVPEESTLSQ</sequence>
<evidence type="ECO:0000313" key="14">
    <source>
        <dbReference type="EMBL" id="MCJ2542701.1"/>
    </source>
</evidence>
<comment type="caution">
    <text evidence="14">The sequence shown here is derived from an EMBL/GenBank/DDBJ whole genome shotgun (WGS) entry which is preliminary data.</text>
</comment>
<keyword evidence="3 12" id="KW-0812">Transmembrane</keyword>
<dbReference type="Pfam" id="PF00571">
    <property type="entry name" value="CBS"/>
    <property type="match status" value="2"/>
</dbReference>
<feature type="transmembrane region" description="Helical" evidence="12">
    <location>
        <begin position="59"/>
        <end position="80"/>
    </location>
</feature>
<dbReference type="SUPFAM" id="SSF54631">
    <property type="entry name" value="CBS-domain pair"/>
    <property type="match status" value="1"/>
</dbReference>
<protein>
    <submittedName>
        <fullName evidence="14">Chloride channel protein</fullName>
    </submittedName>
</protein>
<dbReference type="PRINTS" id="PR00762">
    <property type="entry name" value="CLCHANNEL"/>
</dbReference>
<dbReference type="CDD" id="cd00400">
    <property type="entry name" value="Voltage_gated_ClC"/>
    <property type="match status" value="1"/>
</dbReference>
<feature type="transmembrane region" description="Helical" evidence="12">
    <location>
        <begin position="188"/>
        <end position="218"/>
    </location>
</feature>
<dbReference type="SMART" id="SM00116">
    <property type="entry name" value="CBS"/>
    <property type="match status" value="2"/>
</dbReference>
<feature type="transmembrane region" description="Helical" evidence="12">
    <location>
        <begin position="238"/>
        <end position="257"/>
    </location>
</feature>
<keyword evidence="8" id="KW-0868">Chloride</keyword>
<evidence type="ECO:0000256" key="4">
    <source>
        <dbReference type="ARBA" id="ARBA00022989"/>
    </source>
</evidence>
<reference evidence="14" key="1">
    <citation type="submission" date="2021-02" db="EMBL/GenBank/DDBJ databases">
        <title>The CRISPR/cas machinery reduction and long-range gene transfer in the hot spring cyanobacterium Synechococcus.</title>
        <authorList>
            <person name="Dvorak P."/>
            <person name="Jahodarova E."/>
            <person name="Hasler P."/>
            <person name="Poulickova A."/>
        </authorList>
    </citation>
    <scope>NUCLEOTIDE SEQUENCE</scope>
    <source>
        <strain evidence="14">Rupite</strain>
    </source>
</reference>
<feature type="region of interest" description="Disordered" evidence="11">
    <location>
        <begin position="583"/>
        <end position="617"/>
    </location>
</feature>
<keyword evidence="15" id="KW-1185">Reference proteome</keyword>
<dbReference type="RefSeq" id="WP_244349981.1">
    <property type="nucleotide sequence ID" value="NZ_JAFIRA010000014.1"/>
</dbReference>
<feature type="domain" description="CBS" evidence="13">
    <location>
        <begin position="522"/>
        <end position="584"/>
    </location>
</feature>
<evidence type="ECO:0000256" key="9">
    <source>
        <dbReference type="ARBA" id="ARBA00023303"/>
    </source>
</evidence>
<evidence type="ECO:0000256" key="8">
    <source>
        <dbReference type="ARBA" id="ARBA00023214"/>
    </source>
</evidence>
<evidence type="ECO:0000256" key="6">
    <source>
        <dbReference type="ARBA" id="ARBA00023136"/>
    </source>
</evidence>
<keyword evidence="5" id="KW-0406">Ion transport</keyword>
<evidence type="ECO:0000256" key="11">
    <source>
        <dbReference type="SAM" id="MobiDB-lite"/>
    </source>
</evidence>
<keyword evidence="2" id="KW-0813">Transport</keyword>
<evidence type="ECO:0000256" key="10">
    <source>
        <dbReference type="PROSITE-ProRule" id="PRU00703"/>
    </source>
</evidence>
<dbReference type="InterPro" id="IPR000644">
    <property type="entry name" value="CBS_dom"/>
</dbReference>
<dbReference type="PROSITE" id="PS51371">
    <property type="entry name" value="CBS"/>
    <property type="match status" value="2"/>
</dbReference>
<evidence type="ECO:0000256" key="1">
    <source>
        <dbReference type="ARBA" id="ARBA00004141"/>
    </source>
</evidence>
<keyword evidence="10" id="KW-0129">CBS domain</keyword>
<feature type="transmembrane region" description="Helical" evidence="12">
    <location>
        <begin position="404"/>
        <end position="421"/>
    </location>
</feature>
<keyword evidence="9" id="KW-0407">Ion channel</keyword>
<feature type="transmembrane region" description="Helical" evidence="12">
    <location>
        <begin position="278"/>
        <end position="300"/>
    </location>
</feature>
<dbReference type="PANTHER" id="PTHR43427">
    <property type="entry name" value="CHLORIDE CHANNEL PROTEIN CLC-E"/>
    <property type="match status" value="1"/>
</dbReference>
<keyword evidence="6 12" id="KW-0472">Membrane</keyword>
<evidence type="ECO:0000256" key="7">
    <source>
        <dbReference type="ARBA" id="ARBA00023173"/>
    </source>
</evidence>
<comment type="subcellular location">
    <subcellularLocation>
        <location evidence="1">Membrane</location>
        <topology evidence="1">Multi-pass membrane protein</topology>
    </subcellularLocation>
</comment>
<dbReference type="InterPro" id="IPR046342">
    <property type="entry name" value="CBS_dom_sf"/>
</dbReference>
<evidence type="ECO:0000313" key="15">
    <source>
        <dbReference type="Proteomes" id="UP000830835"/>
    </source>
</evidence>
<organism evidence="14 15">
    <name type="scientific">Thermostichus vulcanus str. 'Rupite'</name>
    <dbReference type="NCBI Taxonomy" id="2813851"/>
    <lineage>
        <taxon>Bacteria</taxon>
        <taxon>Bacillati</taxon>
        <taxon>Cyanobacteriota</taxon>
        <taxon>Cyanophyceae</taxon>
        <taxon>Thermostichales</taxon>
        <taxon>Thermostichaceae</taxon>
        <taxon>Thermostichus</taxon>
    </lineage>
</organism>
<keyword evidence="4 12" id="KW-1133">Transmembrane helix</keyword>
<dbReference type="Gene3D" id="3.10.580.10">
    <property type="entry name" value="CBS-domain"/>
    <property type="match status" value="1"/>
</dbReference>
<dbReference type="InterPro" id="IPR001807">
    <property type="entry name" value="ClC"/>
</dbReference>
<feature type="compositionally biased region" description="Low complexity" evidence="11">
    <location>
        <begin position="596"/>
        <end position="617"/>
    </location>
</feature>
<feature type="transmembrane region" description="Helical" evidence="12">
    <location>
        <begin position="373"/>
        <end position="397"/>
    </location>
</feature>
<dbReference type="InterPro" id="IPR050368">
    <property type="entry name" value="ClC-type_chloride_channel"/>
</dbReference>
<evidence type="ECO:0000259" key="13">
    <source>
        <dbReference type="PROSITE" id="PS51371"/>
    </source>
</evidence>
<dbReference type="InterPro" id="IPR014743">
    <property type="entry name" value="Cl-channel_core"/>
</dbReference>
<evidence type="ECO:0000256" key="5">
    <source>
        <dbReference type="ARBA" id="ARBA00023065"/>
    </source>
</evidence>
<keyword evidence="7" id="KW-0869">Chloride channel</keyword>
<feature type="transmembrane region" description="Helical" evidence="12">
    <location>
        <begin position="306"/>
        <end position="327"/>
    </location>
</feature>
<evidence type="ECO:0000256" key="2">
    <source>
        <dbReference type="ARBA" id="ARBA00022448"/>
    </source>
</evidence>
<feature type="domain" description="CBS" evidence="13">
    <location>
        <begin position="456"/>
        <end position="513"/>
    </location>
</feature>
<feature type="transmembrane region" description="Helical" evidence="12">
    <location>
        <begin position="334"/>
        <end position="353"/>
    </location>
</feature>
<dbReference type="Gene3D" id="1.10.3080.10">
    <property type="entry name" value="Clc chloride channel"/>
    <property type="match status" value="1"/>
</dbReference>
<proteinExistence type="predicted"/>
<dbReference type="Proteomes" id="UP000830835">
    <property type="component" value="Unassembled WGS sequence"/>
</dbReference>